<name>A0ABT8FKN1_9ACTN</name>
<reference evidence="1" key="1">
    <citation type="submission" date="2023-06" db="EMBL/GenBank/DDBJ databases">
        <title>Draft genome sequence of Nocardioides sp. SOB77.</title>
        <authorList>
            <person name="Zhang G."/>
        </authorList>
    </citation>
    <scope>NUCLEOTIDE SEQUENCE</scope>
    <source>
        <strain evidence="1">SOB77</strain>
    </source>
</reference>
<dbReference type="RefSeq" id="WP_300954203.1">
    <property type="nucleotide sequence ID" value="NZ_JAUHJQ010000010.1"/>
</dbReference>
<organism evidence="1 2">
    <name type="scientific">Nocardioides oceani</name>
    <dbReference type="NCBI Taxonomy" id="3058369"/>
    <lineage>
        <taxon>Bacteria</taxon>
        <taxon>Bacillati</taxon>
        <taxon>Actinomycetota</taxon>
        <taxon>Actinomycetes</taxon>
        <taxon>Propionibacteriales</taxon>
        <taxon>Nocardioidaceae</taxon>
        <taxon>Nocardioides</taxon>
    </lineage>
</organism>
<accession>A0ABT8FKN1</accession>
<proteinExistence type="predicted"/>
<protein>
    <submittedName>
        <fullName evidence="1">Uncharacterized protein</fullName>
    </submittedName>
</protein>
<evidence type="ECO:0000313" key="1">
    <source>
        <dbReference type="EMBL" id="MDN4175076.1"/>
    </source>
</evidence>
<sequence length="74" mass="7967">MRTTLPGRRDAAVGRDVRRPAEVRVRPDVRRAVRRSVVAPCGPTYAGPYAAPSSRRAAFVAAASPLRHACVTGR</sequence>
<evidence type="ECO:0000313" key="2">
    <source>
        <dbReference type="Proteomes" id="UP001168620"/>
    </source>
</evidence>
<dbReference type="Proteomes" id="UP001168620">
    <property type="component" value="Unassembled WGS sequence"/>
</dbReference>
<dbReference type="EMBL" id="JAUHJQ010000010">
    <property type="protein sequence ID" value="MDN4175076.1"/>
    <property type="molecule type" value="Genomic_DNA"/>
</dbReference>
<gene>
    <name evidence="1" type="ORF">QWY28_19080</name>
</gene>
<keyword evidence="2" id="KW-1185">Reference proteome</keyword>
<comment type="caution">
    <text evidence="1">The sequence shown here is derived from an EMBL/GenBank/DDBJ whole genome shotgun (WGS) entry which is preliminary data.</text>
</comment>